<dbReference type="EMBL" id="MFIX01000123">
    <property type="protein sequence ID" value="OGG04076.1"/>
    <property type="molecule type" value="Genomic_DNA"/>
</dbReference>
<dbReference type="AlphaFoldDB" id="A0A1F5YVE9"/>
<organism evidence="1 2">
    <name type="scientific">Candidatus Glassbacteria bacterium RIFCSPLOWO2_12_FULL_58_11</name>
    <dbReference type="NCBI Taxonomy" id="1817867"/>
    <lineage>
        <taxon>Bacteria</taxon>
        <taxon>Candidatus Glassiibacteriota</taxon>
    </lineage>
</organism>
<evidence type="ECO:0000313" key="1">
    <source>
        <dbReference type="EMBL" id="OGG04076.1"/>
    </source>
</evidence>
<evidence type="ECO:0008006" key="3">
    <source>
        <dbReference type="Google" id="ProtNLM"/>
    </source>
</evidence>
<protein>
    <recommendedName>
        <fullName evidence="3">Polymerase/histidinol phosphatase N-terminal domain-containing protein</fullName>
    </recommendedName>
</protein>
<dbReference type="InterPro" id="IPR022028">
    <property type="entry name" value="DUF3604"/>
</dbReference>
<reference evidence="1 2" key="1">
    <citation type="journal article" date="2016" name="Nat. Commun.">
        <title>Thousands of microbial genomes shed light on interconnected biogeochemical processes in an aquifer system.</title>
        <authorList>
            <person name="Anantharaman K."/>
            <person name="Brown C.T."/>
            <person name="Hug L.A."/>
            <person name="Sharon I."/>
            <person name="Castelle C.J."/>
            <person name="Probst A.J."/>
            <person name="Thomas B.C."/>
            <person name="Singh A."/>
            <person name="Wilkins M.J."/>
            <person name="Karaoz U."/>
            <person name="Brodie E.L."/>
            <person name="Williams K.H."/>
            <person name="Hubbard S.S."/>
            <person name="Banfield J.F."/>
        </authorList>
    </citation>
    <scope>NUCLEOTIDE SEQUENCE [LARGE SCALE GENOMIC DNA]</scope>
</reference>
<name>A0A1F5YVE9_9BACT</name>
<dbReference type="NCBIfam" id="NF038032">
    <property type="entry name" value="CehA_McbA_metalo"/>
    <property type="match status" value="1"/>
</dbReference>
<dbReference type="Proteomes" id="UP000179129">
    <property type="component" value="Unassembled WGS sequence"/>
</dbReference>
<comment type="caution">
    <text evidence="1">The sequence shown here is derived from an EMBL/GenBank/DDBJ whole genome shotgun (WGS) entry which is preliminary data.</text>
</comment>
<dbReference type="Gene3D" id="3.20.20.140">
    <property type="entry name" value="Metal-dependent hydrolases"/>
    <property type="match status" value="1"/>
</dbReference>
<dbReference type="Pfam" id="PF12228">
    <property type="entry name" value="DUF3604"/>
    <property type="match status" value="1"/>
</dbReference>
<accession>A0A1F5YVE9</accession>
<evidence type="ECO:0000313" key="2">
    <source>
        <dbReference type="Proteomes" id="UP000179129"/>
    </source>
</evidence>
<dbReference type="SUPFAM" id="SSF89550">
    <property type="entry name" value="PHP domain-like"/>
    <property type="match status" value="1"/>
</dbReference>
<gene>
    <name evidence="1" type="ORF">A3F83_01520</name>
</gene>
<dbReference type="InterPro" id="IPR016195">
    <property type="entry name" value="Pol/histidinol_Pase-like"/>
</dbReference>
<dbReference type="STRING" id="1817867.A3F83_01520"/>
<proteinExistence type="predicted"/>
<sequence>MLKEKMLKGLGCLEIMTAGPLLAGSRASIALRYTAGPKGLKKGGSLRITIPHGFTTPQVDEFYKEGFVTVGCPKEGVSLAPGVVSKIFCAYRAELGHSGAFGKNIFVRLEQGELLEGEIIEITYGDISYYGSESWGPRPPRVPELSGIFEFTAAVDCDGSKAGPVTGYYLLPDSPKLAVLPQRTRRLIALAESNTEEKERVRLKVIQVDRYLNPVQAEAGEFKVEFAGKQHTCHLENGVLELPPLGSSANYMTYQVSMKTRPRVSGSSNPVKKGNYMGQFNLYWGDIHAHSSFSDGLGTPEDLLAFARDTAGLDFSAVTDHDDIGPYLAESEWAETGKAVSSFNEPGQFVTFLAYEYRSELADMVVYYPSGEGKVMCGKSREWNSPEKLLPKLKSLGAMIIPHQHFGADWRGFDPEIYRVMEIYSQHGSAEYRGCPRQIPFLTRQLQKNSAGNQDATFQEILALGARLGVTAGSDSHSGRPGLSNWTRVTRTYNGGLTAVFAGNKTREEIWKAIYSRHCYATSGPRIYLEFSLNGFPMGSELKAAKRSLKAYCIGAGALARVEVIKNTRAVKIVENPLQECVFTMEDTPERDEDYYYVRVTQRDGEMAWSSPIWVGRA</sequence>